<dbReference type="Proteomes" id="UP000278143">
    <property type="component" value="Unassembled WGS sequence"/>
</dbReference>
<accession>A0A4P9YWQ2</accession>
<keyword evidence="7 8" id="KW-0472">Membrane</keyword>
<sequence length="183" mass="20607">PPYPAVILAGGLGGFTADCIMHSIDTIKTRIQGQPYPHKYTGFLPAYRTVFKEEGFRRGLYGGWVPAMIGSLSGTMIYFGFYEWTKRNLIGQGTPDSIAHLTAGAFGDFMASFIFVPSEVLKTRMQLQGRYNNPHFVSGYNYHNFHHAFRTIVHTEGPMTLYHGYKATLLRDAPFSALQFAFY</sequence>
<dbReference type="FunFam" id="1.50.40.10:FF:000095">
    <property type="entry name" value="Mitochondrial carrier protein"/>
    <property type="match status" value="1"/>
</dbReference>
<dbReference type="PROSITE" id="PS50920">
    <property type="entry name" value="SOLCAR"/>
    <property type="match status" value="2"/>
</dbReference>
<evidence type="ECO:0000256" key="3">
    <source>
        <dbReference type="ARBA" id="ARBA00022448"/>
    </source>
</evidence>
<dbReference type="InterPro" id="IPR023395">
    <property type="entry name" value="MCP_dom_sf"/>
</dbReference>
<evidence type="ECO:0000256" key="8">
    <source>
        <dbReference type="PROSITE-ProRule" id="PRU00282"/>
    </source>
</evidence>
<keyword evidence="6 10" id="KW-1133">Transmembrane helix</keyword>
<comment type="similarity">
    <text evidence="2 9">Belongs to the mitochondrial carrier (TC 2.A.29) family.</text>
</comment>
<keyword evidence="12" id="KW-1185">Reference proteome</keyword>
<dbReference type="GO" id="GO:0016020">
    <property type="term" value="C:membrane"/>
    <property type="evidence" value="ECO:0007669"/>
    <property type="project" value="UniProtKB-SubCell"/>
</dbReference>
<keyword evidence="3 9" id="KW-0813">Transport</keyword>
<dbReference type="Pfam" id="PF00153">
    <property type="entry name" value="Mito_carr"/>
    <property type="match status" value="2"/>
</dbReference>
<evidence type="ECO:0000256" key="7">
    <source>
        <dbReference type="ARBA" id="ARBA00023136"/>
    </source>
</evidence>
<protein>
    <submittedName>
        <fullName evidence="11">Mitochondrial carrier domain-containing protein</fullName>
    </submittedName>
</protein>
<evidence type="ECO:0000256" key="2">
    <source>
        <dbReference type="ARBA" id="ARBA00006375"/>
    </source>
</evidence>
<evidence type="ECO:0000256" key="1">
    <source>
        <dbReference type="ARBA" id="ARBA00004141"/>
    </source>
</evidence>
<evidence type="ECO:0000256" key="10">
    <source>
        <dbReference type="SAM" id="Phobius"/>
    </source>
</evidence>
<dbReference type="Gene3D" id="1.50.40.10">
    <property type="entry name" value="Mitochondrial carrier domain"/>
    <property type="match status" value="1"/>
</dbReference>
<feature type="non-terminal residue" evidence="11">
    <location>
        <position position="183"/>
    </location>
</feature>
<feature type="transmembrane region" description="Helical" evidence="10">
    <location>
        <begin position="101"/>
        <end position="121"/>
    </location>
</feature>
<dbReference type="OrthoDB" id="415315at2759"/>
<feature type="non-terminal residue" evidence="11">
    <location>
        <position position="1"/>
    </location>
</feature>
<dbReference type="EMBL" id="KZ990161">
    <property type="protein sequence ID" value="RKP24553.1"/>
    <property type="molecule type" value="Genomic_DNA"/>
</dbReference>
<evidence type="ECO:0000256" key="5">
    <source>
        <dbReference type="ARBA" id="ARBA00022737"/>
    </source>
</evidence>
<evidence type="ECO:0000256" key="6">
    <source>
        <dbReference type="ARBA" id="ARBA00022989"/>
    </source>
</evidence>
<feature type="transmembrane region" description="Helical" evidence="10">
    <location>
        <begin position="61"/>
        <end position="81"/>
    </location>
</feature>
<dbReference type="PANTHER" id="PTHR45667">
    <property type="entry name" value="S-ADENOSYLMETHIONINE MITOCHONDRIAL CARRIER PROTEIN"/>
    <property type="match status" value="1"/>
</dbReference>
<gene>
    <name evidence="11" type="ORF">SYNPS1DRAFT_2404</name>
</gene>
<feature type="repeat" description="Solcar" evidence="8">
    <location>
        <begin position="1"/>
        <end position="88"/>
    </location>
</feature>
<dbReference type="AlphaFoldDB" id="A0A4P9YWQ2"/>
<dbReference type="SUPFAM" id="SSF103506">
    <property type="entry name" value="Mitochondrial carrier"/>
    <property type="match status" value="1"/>
</dbReference>
<dbReference type="InterPro" id="IPR018108">
    <property type="entry name" value="MCP_transmembrane"/>
</dbReference>
<evidence type="ECO:0000256" key="9">
    <source>
        <dbReference type="RuleBase" id="RU000488"/>
    </source>
</evidence>
<keyword evidence="5" id="KW-0677">Repeat</keyword>
<feature type="repeat" description="Solcar" evidence="8">
    <location>
        <begin position="95"/>
        <end position="183"/>
    </location>
</feature>
<keyword evidence="4 8" id="KW-0812">Transmembrane</keyword>
<evidence type="ECO:0000313" key="11">
    <source>
        <dbReference type="EMBL" id="RKP24553.1"/>
    </source>
</evidence>
<comment type="subcellular location">
    <subcellularLocation>
        <location evidence="1">Membrane</location>
        <topology evidence="1">Multi-pass membrane protein</topology>
    </subcellularLocation>
</comment>
<name>A0A4P9YWQ2_9FUNG</name>
<reference evidence="12" key="1">
    <citation type="journal article" date="2018" name="Nat. Microbiol.">
        <title>Leveraging single-cell genomics to expand the fungal tree of life.</title>
        <authorList>
            <person name="Ahrendt S.R."/>
            <person name="Quandt C.A."/>
            <person name="Ciobanu D."/>
            <person name="Clum A."/>
            <person name="Salamov A."/>
            <person name="Andreopoulos B."/>
            <person name="Cheng J.F."/>
            <person name="Woyke T."/>
            <person name="Pelin A."/>
            <person name="Henrissat B."/>
            <person name="Reynolds N.K."/>
            <person name="Benny G.L."/>
            <person name="Smith M.E."/>
            <person name="James T.Y."/>
            <person name="Grigoriev I.V."/>
        </authorList>
    </citation>
    <scope>NUCLEOTIDE SEQUENCE [LARGE SCALE GENOMIC DNA]</scope>
    <source>
        <strain evidence="12">Benny S71-1</strain>
    </source>
</reference>
<evidence type="ECO:0000313" key="12">
    <source>
        <dbReference type="Proteomes" id="UP000278143"/>
    </source>
</evidence>
<proteinExistence type="inferred from homology"/>
<evidence type="ECO:0000256" key="4">
    <source>
        <dbReference type="ARBA" id="ARBA00022692"/>
    </source>
</evidence>
<organism evidence="11 12">
    <name type="scientific">Syncephalis pseudoplumigaleata</name>
    <dbReference type="NCBI Taxonomy" id="1712513"/>
    <lineage>
        <taxon>Eukaryota</taxon>
        <taxon>Fungi</taxon>
        <taxon>Fungi incertae sedis</taxon>
        <taxon>Zoopagomycota</taxon>
        <taxon>Zoopagomycotina</taxon>
        <taxon>Zoopagomycetes</taxon>
        <taxon>Zoopagales</taxon>
        <taxon>Piptocephalidaceae</taxon>
        <taxon>Syncephalis</taxon>
    </lineage>
</organism>